<evidence type="ECO:0000256" key="2">
    <source>
        <dbReference type="ARBA" id="ARBA00006849"/>
    </source>
</evidence>
<dbReference type="Gene3D" id="3.10.20.30">
    <property type="match status" value="1"/>
</dbReference>
<dbReference type="InterPro" id="IPR016169">
    <property type="entry name" value="FAD-bd_PCMH_sub2"/>
</dbReference>
<dbReference type="InterPro" id="IPR037165">
    <property type="entry name" value="AldOxase/xan_DH_Mopterin-bd_sf"/>
</dbReference>
<dbReference type="InterPro" id="IPR036683">
    <property type="entry name" value="CO_DH_flav_C_dom_sf"/>
</dbReference>
<keyword evidence="12" id="KW-0576">Peroxisome</keyword>
<evidence type="ECO:0000256" key="18">
    <source>
        <dbReference type="PIRSR" id="PIRSR000127-3"/>
    </source>
</evidence>
<evidence type="ECO:0000256" key="17">
    <source>
        <dbReference type="PIRSR" id="PIRSR000127-2"/>
    </source>
</evidence>
<dbReference type="InterPro" id="IPR036856">
    <property type="entry name" value="Ald_Oxase/Xan_DH_a/b_sf"/>
</dbReference>
<feature type="binding site" evidence="17">
    <location>
        <position position="392"/>
    </location>
    <ligand>
        <name>FAD</name>
        <dbReference type="ChEBI" id="CHEBI:57692"/>
    </ligand>
</feature>
<comment type="subcellular location">
    <subcellularLocation>
        <location evidence="1">Peroxisome</location>
    </subcellularLocation>
</comment>
<feature type="binding site" evidence="18">
    <location>
        <position position="1029"/>
    </location>
    <ligand>
        <name>Mo-molybdopterin</name>
        <dbReference type="ChEBI" id="CHEBI:71302"/>
    </ligand>
    <ligandPart>
        <name>Mo</name>
        <dbReference type="ChEBI" id="CHEBI:28685"/>
    </ligandPart>
</feature>
<comment type="subunit">
    <text evidence="3">Homodimer.</text>
</comment>
<feature type="binding site" evidence="18">
    <location>
        <position position="764"/>
    </location>
    <ligand>
        <name>Mo-molybdopterin</name>
        <dbReference type="ChEBI" id="CHEBI:71302"/>
    </ligand>
    <ligandPart>
        <name>Mo</name>
        <dbReference type="ChEBI" id="CHEBI:28685"/>
    </ligandPart>
</feature>
<evidence type="ECO:0000256" key="9">
    <source>
        <dbReference type="ARBA" id="ARBA00023002"/>
    </source>
</evidence>
<dbReference type="FunFam" id="3.30.365.10:FF:000001">
    <property type="entry name" value="Xanthine dehydrogenase oxidase"/>
    <property type="match status" value="1"/>
</dbReference>
<evidence type="ECO:0000256" key="15">
    <source>
        <dbReference type="ARBA" id="ARBA00072265"/>
    </source>
</evidence>
<dbReference type="OrthoDB" id="8300278at2759"/>
<dbReference type="FunFam" id="3.30.465.10:FF:000013">
    <property type="entry name" value="Aldehyde oxidase"/>
    <property type="match status" value="1"/>
</dbReference>
<dbReference type="Pfam" id="PF20256">
    <property type="entry name" value="MoCoBD_2"/>
    <property type="match status" value="1"/>
</dbReference>
<dbReference type="InterPro" id="IPR008274">
    <property type="entry name" value="AldOxase/xan_DH_MoCoBD1"/>
</dbReference>
<dbReference type="SUPFAM" id="SSF56176">
    <property type="entry name" value="FAD-binding/transporter-associated domain-like"/>
    <property type="match status" value="1"/>
</dbReference>
<gene>
    <name evidence="20" type="ORF">CEUTPL_LOCUS7852</name>
</gene>
<feature type="binding site" evidence="18">
    <location>
        <position position="46"/>
    </location>
    <ligand>
        <name>[2Fe-2S] cluster</name>
        <dbReference type="ChEBI" id="CHEBI:190135"/>
        <label>1</label>
    </ligand>
</feature>
<dbReference type="SUPFAM" id="SSF54665">
    <property type="entry name" value="CO dehydrogenase molybdoprotein N-domain-like"/>
    <property type="match status" value="1"/>
</dbReference>
<comment type="cofactor">
    <cofactor evidence="18">
        <name>Mo-molybdopterin</name>
        <dbReference type="ChEBI" id="CHEBI:71302"/>
    </cofactor>
    <text evidence="18">Binds 1 Mo-molybdopterin (Mo-MPT) cofactor per subunit.</text>
</comment>
<evidence type="ECO:0000256" key="8">
    <source>
        <dbReference type="ARBA" id="ARBA00022827"/>
    </source>
</evidence>
<evidence type="ECO:0000256" key="11">
    <source>
        <dbReference type="ARBA" id="ARBA00023014"/>
    </source>
</evidence>
<feature type="binding site" evidence="18">
    <location>
        <position position="148"/>
    </location>
    <ligand>
        <name>[2Fe-2S] cluster</name>
        <dbReference type="ChEBI" id="CHEBI:190135"/>
        <label>2</label>
    </ligand>
</feature>
<dbReference type="InterPro" id="IPR016166">
    <property type="entry name" value="FAD-bd_PCMH"/>
</dbReference>
<proteinExistence type="inferred from homology"/>
<feature type="binding site" evidence="18">
    <location>
        <position position="111"/>
    </location>
    <ligand>
        <name>[2Fe-2S] cluster</name>
        <dbReference type="ChEBI" id="CHEBI:190135"/>
        <label>2</label>
    </ligand>
</feature>
<dbReference type="InterPro" id="IPR036884">
    <property type="entry name" value="2Fe-2S-bd_dom_sf"/>
</dbReference>
<dbReference type="GO" id="GO:0051537">
    <property type="term" value="F:2 iron, 2 sulfur cluster binding"/>
    <property type="evidence" value="ECO:0007669"/>
    <property type="project" value="UniProtKB-KW"/>
</dbReference>
<keyword evidence="7 18" id="KW-0479">Metal-binding</keyword>
<dbReference type="EMBL" id="OU892280">
    <property type="protein sequence ID" value="CAG9767287.1"/>
    <property type="molecule type" value="Genomic_DNA"/>
</dbReference>
<evidence type="ECO:0000256" key="16">
    <source>
        <dbReference type="PIRSR" id="PIRSR000127-1"/>
    </source>
</evidence>
<feature type="binding site" evidence="18">
    <location>
        <position position="876"/>
    </location>
    <ligand>
        <name>Mo-molybdopterin</name>
        <dbReference type="ChEBI" id="CHEBI:71302"/>
    </ligand>
    <ligandPart>
        <name>Mo</name>
        <dbReference type="ChEBI" id="CHEBI:28685"/>
    </ligandPart>
</feature>
<feature type="binding site" evidence="18">
    <location>
        <position position="733"/>
    </location>
    <ligand>
        <name>Mo-molybdopterin</name>
        <dbReference type="ChEBI" id="CHEBI:71302"/>
    </ligand>
    <ligandPart>
        <name>Mo</name>
        <dbReference type="ChEBI" id="CHEBI:28685"/>
    </ligandPart>
</feature>
<comment type="similarity">
    <text evidence="2">Belongs to the xanthine dehydrogenase family.</text>
</comment>
<comment type="catalytic activity">
    <reaction evidence="14">
        <text>indole-3-acetaldehyde + O2 + H2O = (indol-3-yl)acetate + H2O2 + H(+)</text>
        <dbReference type="Rhea" id="RHEA:16277"/>
        <dbReference type="ChEBI" id="CHEBI:15377"/>
        <dbReference type="ChEBI" id="CHEBI:15378"/>
        <dbReference type="ChEBI" id="CHEBI:15379"/>
        <dbReference type="ChEBI" id="CHEBI:16240"/>
        <dbReference type="ChEBI" id="CHEBI:18086"/>
        <dbReference type="ChEBI" id="CHEBI:30854"/>
        <dbReference type="EC" id="1.2.3.7"/>
    </reaction>
</comment>
<dbReference type="PANTHER" id="PTHR11908">
    <property type="entry name" value="XANTHINE DEHYDROGENASE"/>
    <property type="match status" value="1"/>
</dbReference>
<protein>
    <recommendedName>
        <fullName evidence="15">Indole-3-acetaldehyde oxidase</fullName>
    </recommendedName>
</protein>
<keyword evidence="6 18" id="KW-0001">2Fe-2S</keyword>
<dbReference type="Gene3D" id="3.30.365.10">
    <property type="entry name" value="Aldehyde oxidase/xanthine dehydrogenase, molybdopterin binding domain"/>
    <property type="match status" value="4"/>
</dbReference>
<dbReference type="GO" id="GO:0071949">
    <property type="term" value="F:FAD binding"/>
    <property type="evidence" value="ECO:0007669"/>
    <property type="project" value="InterPro"/>
</dbReference>
<dbReference type="Pfam" id="PF01315">
    <property type="entry name" value="Ald_Xan_dh_C"/>
    <property type="match status" value="1"/>
</dbReference>
<evidence type="ECO:0000256" key="12">
    <source>
        <dbReference type="ARBA" id="ARBA00023140"/>
    </source>
</evidence>
<dbReference type="InterPro" id="IPR046867">
    <property type="entry name" value="AldOxase/xan_DH_MoCoBD2"/>
</dbReference>
<evidence type="ECO:0000256" key="5">
    <source>
        <dbReference type="ARBA" id="ARBA00022630"/>
    </source>
</evidence>
<dbReference type="Pfam" id="PF00941">
    <property type="entry name" value="FAD_binding_5"/>
    <property type="match status" value="1"/>
</dbReference>
<dbReference type="GO" id="GO:0050302">
    <property type="term" value="F:indole-3-acetaldehyde oxidase activity"/>
    <property type="evidence" value="ECO:0007669"/>
    <property type="project" value="UniProtKB-EC"/>
</dbReference>
<keyword evidence="9" id="KW-0560">Oxidoreductase</keyword>
<comment type="cofactor">
    <cofactor evidence="13">
        <name>[2Fe-2S] cluster</name>
        <dbReference type="ChEBI" id="CHEBI:190135"/>
    </cofactor>
</comment>
<dbReference type="InterPro" id="IPR012675">
    <property type="entry name" value="Beta-grasp_dom_sf"/>
</dbReference>
<sequence length="1260" mass="140468">MDLASELNFYINDVRHKVSVDKLSPTITLNSFLRDQLQLTGTKKMCEEGGCGVCTVVRKIDNKQEFIAINSCLVSLLSCQGWNIYTVEGLGNSSQRHVIQERLIKFNGSQCGFCTPGMVMNMYALQQSNSKLKIGDVENSFAGNICRCTGYRSILAACKSLCIDATPELKACITDIEDVQPCNGPRNNAIETLSKAPFHFLFPKATWIKVYEFTDLLEILKTFQGSQICKIIAGNTAKGVYKHKTVANVYVDIANIAELRHHKINENFLLLGANVTLADAMKTFRRLSMSKKEFEYLSRVADHIDLVATVPIRNIGTIAGNLMIKHQHNDFPSDIFLLLETCNAKLTIVDTSGSSYLKTPHEFLKFDMTNKIIKEILLPKLNPLEYKFGSYKIMPRSQNAHALQNAGFLIRFNNDMLILSARLIFGHVNAHFIHASKTEQFLKTKNIFNNTNLQEAFKILNSELICDHIPPEPHPDFRKNLAISLFYKFILSIAPKHLISKRHLSGRDLLIRPISNTVHDYDTKECIYPLARGISKVEAKYQVTGEAEYIMDMPSVKGQLFAAFVLSKIRPGSEIVSINTQKALDLDGVEAFFDKNSIPGKNTFTPIEGAVFEQPTEEELFSSGTIKYFSQPIGIIVASSHEIAQEAAELVEITYKLSTEKPLLSIIDVLTRGDTTRIVQEHIEEPTKKGALNNTRQISGSFNVSWQYHYHLETQCCSAIPKEDGIDLYPASQWMDLTQCAVAAVLNIPANRINISVKRLGGAFGGKIMRNGQIAAATALACHLLKKPVKMWLPFETNISAIGKRYPVSSKYKAHVDSNGIIQSLDNQIYYDHGNGNNEQIVFFMREVYMETYDSSTWRTDTGIVFTDTPASCYTRAPGTAEGILLIESIMEQIAMEIGMDPLELKLKNLNNKHPKLLEHINDFLNWADIFERKLQINKFNEENKWRKKGLSVVPMAYPFPMVFGYGAIVSIYHVDGSVAVAHGGVEMGQGINTKVVEACAFKLGIPVEKIAVKASNNLIAPNASMSGASITSESVCWGVMKACDILLERMAPIKKTLSPNASWEEIVKQCQTEFVNLCASSMMQGPKEKDLQQYYVYGVCASEIELDVLTGQYQVTRVDLLEDTGDSMNPAIDIGQIEGAFIMGLGYFCTEEIILSEEGETLTNRTWNYKPPGAKDIPVDFRVKFPKNCPNAVGVLKSKAVGEPPLCLAASIPLAIKQAVAPARSEFAPSASKWYPIDGPCTVENTYRNCLHQFKHFTL</sequence>
<comment type="cofactor">
    <cofactor evidence="18">
        <name>[2Fe-2S] cluster</name>
        <dbReference type="ChEBI" id="CHEBI:190135"/>
    </cofactor>
    <text evidence="18">Binds 2 [2Fe-2S] clusters.</text>
</comment>
<feature type="binding site" evidence="17">
    <location>
        <position position="330"/>
    </location>
    <ligand>
        <name>FAD</name>
        <dbReference type="ChEBI" id="CHEBI:57692"/>
    </ligand>
</feature>
<keyword evidence="10 18" id="KW-0408">Iron</keyword>
<evidence type="ECO:0000259" key="19">
    <source>
        <dbReference type="PROSITE" id="PS51387"/>
    </source>
</evidence>
<dbReference type="SUPFAM" id="SSF56003">
    <property type="entry name" value="Molybdenum cofactor-binding domain"/>
    <property type="match status" value="1"/>
</dbReference>
<dbReference type="Pfam" id="PF03450">
    <property type="entry name" value="CO_deh_flav_C"/>
    <property type="match status" value="1"/>
</dbReference>
<dbReference type="SUPFAM" id="SSF54292">
    <property type="entry name" value="2Fe-2S ferredoxin-like"/>
    <property type="match status" value="1"/>
</dbReference>
<keyword evidence="4 18" id="KW-0500">Molybdenum</keyword>
<dbReference type="GO" id="GO:0005506">
    <property type="term" value="F:iron ion binding"/>
    <property type="evidence" value="ECO:0007669"/>
    <property type="project" value="InterPro"/>
</dbReference>
<dbReference type="InterPro" id="IPR002888">
    <property type="entry name" value="2Fe-2S-bd"/>
</dbReference>
<evidence type="ECO:0000256" key="1">
    <source>
        <dbReference type="ARBA" id="ARBA00004275"/>
    </source>
</evidence>
<reference evidence="20" key="1">
    <citation type="submission" date="2022-01" db="EMBL/GenBank/DDBJ databases">
        <authorList>
            <person name="King R."/>
        </authorList>
    </citation>
    <scope>NUCLEOTIDE SEQUENCE</scope>
</reference>
<dbReference type="InterPro" id="IPR005107">
    <property type="entry name" value="CO_DH_flav_C"/>
</dbReference>
<dbReference type="PANTHER" id="PTHR11908:SF132">
    <property type="entry name" value="ALDEHYDE OXIDASE 1-RELATED"/>
    <property type="match status" value="1"/>
</dbReference>
<dbReference type="SMART" id="SM01008">
    <property type="entry name" value="Ald_Xan_dh_C"/>
    <property type="match status" value="1"/>
</dbReference>
<dbReference type="InterPro" id="IPR002346">
    <property type="entry name" value="Mopterin_DH_FAD-bd"/>
</dbReference>
<feature type="binding site" evidence="18">
    <location>
        <position position="51"/>
    </location>
    <ligand>
        <name>[2Fe-2S] cluster</name>
        <dbReference type="ChEBI" id="CHEBI:190135"/>
        <label>1</label>
    </ligand>
</feature>
<keyword evidence="8 17" id="KW-0274">FAD</keyword>
<dbReference type="InterPro" id="IPR006058">
    <property type="entry name" value="2Fe2S_fd_BS"/>
</dbReference>
<evidence type="ECO:0000313" key="20">
    <source>
        <dbReference type="EMBL" id="CAG9767287.1"/>
    </source>
</evidence>
<evidence type="ECO:0000256" key="10">
    <source>
        <dbReference type="ARBA" id="ARBA00023004"/>
    </source>
</evidence>
<feature type="domain" description="FAD-binding PCMH-type" evidence="19">
    <location>
        <begin position="200"/>
        <end position="383"/>
    </location>
</feature>
<organism evidence="20 21">
    <name type="scientific">Ceutorhynchus assimilis</name>
    <name type="common">cabbage seed weevil</name>
    <dbReference type="NCBI Taxonomy" id="467358"/>
    <lineage>
        <taxon>Eukaryota</taxon>
        <taxon>Metazoa</taxon>
        <taxon>Ecdysozoa</taxon>
        <taxon>Arthropoda</taxon>
        <taxon>Hexapoda</taxon>
        <taxon>Insecta</taxon>
        <taxon>Pterygota</taxon>
        <taxon>Neoptera</taxon>
        <taxon>Endopterygota</taxon>
        <taxon>Coleoptera</taxon>
        <taxon>Polyphaga</taxon>
        <taxon>Cucujiformia</taxon>
        <taxon>Curculionidae</taxon>
        <taxon>Ceutorhynchinae</taxon>
        <taxon>Ceutorhynchus</taxon>
    </lineage>
</organism>
<dbReference type="Gene3D" id="1.10.150.120">
    <property type="entry name" value="[2Fe-2S]-binding domain"/>
    <property type="match status" value="1"/>
</dbReference>
<comment type="cofactor">
    <cofactor evidence="17">
        <name>FAD</name>
        <dbReference type="ChEBI" id="CHEBI:57692"/>
    </cofactor>
</comment>
<dbReference type="InterPro" id="IPR016208">
    <property type="entry name" value="Ald_Oxase/xanthine_DH-like"/>
</dbReference>
<feature type="binding site" evidence="18">
    <location>
        <position position="54"/>
    </location>
    <ligand>
        <name>[2Fe-2S] cluster</name>
        <dbReference type="ChEBI" id="CHEBI:190135"/>
        <label>1</label>
    </ligand>
</feature>
<feature type="binding site" evidence="18">
    <location>
        <position position="146"/>
    </location>
    <ligand>
        <name>[2Fe-2S] cluster</name>
        <dbReference type="ChEBI" id="CHEBI:190135"/>
        <label>2</label>
    </ligand>
</feature>
<dbReference type="Gene3D" id="3.30.465.10">
    <property type="match status" value="1"/>
</dbReference>
<evidence type="ECO:0000256" key="6">
    <source>
        <dbReference type="ARBA" id="ARBA00022714"/>
    </source>
</evidence>
<evidence type="ECO:0000256" key="7">
    <source>
        <dbReference type="ARBA" id="ARBA00022723"/>
    </source>
</evidence>
<dbReference type="SMART" id="SM01092">
    <property type="entry name" value="CO_deh_flav_C"/>
    <property type="match status" value="1"/>
</dbReference>
<dbReference type="SUPFAM" id="SSF47741">
    <property type="entry name" value="CO dehydrogenase ISP C-domain like"/>
    <property type="match status" value="1"/>
</dbReference>
<dbReference type="PIRSF" id="PIRSF000127">
    <property type="entry name" value="Xanthine_DH"/>
    <property type="match status" value="1"/>
</dbReference>
<keyword evidence="11 18" id="KW-0411">Iron-sulfur</keyword>
<dbReference type="SUPFAM" id="SSF55447">
    <property type="entry name" value="CO dehydrogenase flavoprotein C-terminal domain-like"/>
    <property type="match status" value="1"/>
</dbReference>
<evidence type="ECO:0000256" key="4">
    <source>
        <dbReference type="ARBA" id="ARBA00022505"/>
    </source>
</evidence>
<feature type="binding site" evidence="18">
    <location>
        <position position="72"/>
    </location>
    <ligand>
        <name>[2Fe-2S] cluster</name>
        <dbReference type="ChEBI" id="CHEBI:190135"/>
        <label>1</label>
    </ligand>
</feature>
<feature type="active site" description="Proton acceptor" evidence="16">
    <location>
        <position position="1204"/>
    </location>
</feature>
<evidence type="ECO:0000313" key="21">
    <source>
        <dbReference type="Proteomes" id="UP001152799"/>
    </source>
</evidence>
<accession>A0A9N9MR00</accession>
<dbReference type="Proteomes" id="UP001152799">
    <property type="component" value="Chromosome 4"/>
</dbReference>
<keyword evidence="5" id="KW-0285">Flavoprotein</keyword>
<name>A0A9N9MR00_9CUCU</name>
<evidence type="ECO:0000256" key="3">
    <source>
        <dbReference type="ARBA" id="ARBA00011738"/>
    </source>
</evidence>
<dbReference type="GO" id="GO:0005777">
    <property type="term" value="C:peroxisome"/>
    <property type="evidence" value="ECO:0007669"/>
    <property type="project" value="UniProtKB-SubCell"/>
</dbReference>
<dbReference type="InterPro" id="IPR036318">
    <property type="entry name" value="FAD-bd_PCMH-like_sf"/>
</dbReference>
<dbReference type="FunFam" id="3.30.365.10:FF:000008">
    <property type="entry name" value="Aldehyde oxidase1"/>
    <property type="match status" value="1"/>
</dbReference>
<dbReference type="FunFam" id="3.30.390.50:FF:000003">
    <property type="entry name" value="Aldehyde oxidase1"/>
    <property type="match status" value="1"/>
</dbReference>
<dbReference type="PROSITE" id="PS51387">
    <property type="entry name" value="FAD_PCMH"/>
    <property type="match status" value="1"/>
</dbReference>
<dbReference type="Gene3D" id="3.90.1170.50">
    <property type="entry name" value="Aldehyde oxidase/xanthine dehydrogenase, a/b hammerhead"/>
    <property type="match status" value="1"/>
</dbReference>
<dbReference type="Pfam" id="PF01799">
    <property type="entry name" value="Fer2_2"/>
    <property type="match status" value="1"/>
</dbReference>
<dbReference type="InterPro" id="IPR036010">
    <property type="entry name" value="2Fe-2S_ferredoxin-like_sf"/>
</dbReference>
<dbReference type="PROSITE" id="PS00197">
    <property type="entry name" value="2FE2S_FER_1"/>
    <property type="match status" value="1"/>
</dbReference>
<dbReference type="Gene3D" id="3.30.390.50">
    <property type="entry name" value="CO dehydrogenase flavoprotein, C-terminal domain"/>
    <property type="match status" value="1"/>
</dbReference>
<evidence type="ECO:0000256" key="13">
    <source>
        <dbReference type="ARBA" id="ARBA00034078"/>
    </source>
</evidence>
<dbReference type="AlphaFoldDB" id="A0A9N9MR00"/>
<dbReference type="InterPro" id="IPR000674">
    <property type="entry name" value="Ald_Oxase/Xan_DH_a/b"/>
</dbReference>
<feature type="binding site" evidence="18">
    <location>
        <position position="114"/>
    </location>
    <ligand>
        <name>[2Fe-2S] cluster</name>
        <dbReference type="ChEBI" id="CHEBI:190135"/>
        <label>2</label>
    </ligand>
</feature>
<dbReference type="Pfam" id="PF02738">
    <property type="entry name" value="MoCoBD_1"/>
    <property type="match status" value="1"/>
</dbReference>
<evidence type="ECO:0000256" key="14">
    <source>
        <dbReference type="ARBA" id="ARBA00052415"/>
    </source>
</evidence>
<keyword evidence="21" id="KW-1185">Reference proteome</keyword>